<reference evidence="1" key="2">
    <citation type="submission" date="2021-08" db="EMBL/GenBank/DDBJ databases">
        <authorList>
            <person name="Tani A."/>
            <person name="Ola A."/>
            <person name="Ogura Y."/>
            <person name="Katsura K."/>
            <person name="Hayashi T."/>
        </authorList>
    </citation>
    <scope>NUCLEOTIDE SEQUENCE</scope>
    <source>
        <strain evidence="1">NBRC 15686</strain>
    </source>
</reference>
<protein>
    <submittedName>
        <fullName evidence="1">Uncharacterized protein</fullName>
    </submittedName>
</protein>
<gene>
    <name evidence="1" type="ORF">LNAOJCKE_2980</name>
</gene>
<name>A0ABQ4UGX2_9HYPH</name>
<evidence type="ECO:0000313" key="2">
    <source>
        <dbReference type="Proteomes" id="UP001055039"/>
    </source>
</evidence>
<keyword evidence="2" id="KW-1185">Reference proteome</keyword>
<reference evidence="1" key="1">
    <citation type="journal article" date="2021" name="Front. Microbiol.">
        <title>Comprehensive Comparative Genomics and Phenotyping of Methylobacterium Species.</title>
        <authorList>
            <person name="Alessa O."/>
            <person name="Ogura Y."/>
            <person name="Fujitani Y."/>
            <person name="Takami H."/>
            <person name="Hayashi T."/>
            <person name="Sahin N."/>
            <person name="Tani A."/>
        </authorList>
    </citation>
    <scope>NUCLEOTIDE SEQUENCE</scope>
    <source>
        <strain evidence="1">NBRC 15686</strain>
    </source>
</reference>
<comment type="caution">
    <text evidence="1">The sequence shown here is derived from an EMBL/GenBank/DDBJ whole genome shotgun (WGS) entry which is preliminary data.</text>
</comment>
<sequence length="298" mass="30683">MIPALSMPSAPLDVRGGPGIRIERNNTSTIVSLSDVVLVTSGTGPDFIVSSPEGKIRLFDGLSLLLRMDRTGPNGPTLSVDGSPRAQWRDANGSPLADGVIQKDSLQRVVYDGTRGIWLGTQLGGPGTTGVTPDFTGTLGQRGAHDKAPQGTTFLAISDLPTGPEWTLYAKLSDSFGDWSTGLAIKASAAQTTVEAQAAAEQAAAQVPLVVQAGAEQVTLAKQQAQAAASQAAASTGAKAASEAARDIAAAERAAATQRASEAAIFAANAAAYAAQVGRVIFDFNFESEFDPTNDWNA</sequence>
<organism evidence="1 2">
    <name type="scientific">Methylorubrum aminovorans</name>
    <dbReference type="NCBI Taxonomy" id="269069"/>
    <lineage>
        <taxon>Bacteria</taxon>
        <taxon>Pseudomonadati</taxon>
        <taxon>Pseudomonadota</taxon>
        <taxon>Alphaproteobacteria</taxon>
        <taxon>Hyphomicrobiales</taxon>
        <taxon>Methylobacteriaceae</taxon>
        <taxon>Methylorubrum</taxon>
    </lineage>
</organism>
<dbReference type="RefSeq" id="WP_238225203.1">
    <property type="nucleotide sequence ID" value="NZ_BAAADH010000077.1"/>
</dbReference>
<accession>A0ABQ4UGX2</accession>
<proteinExistence type="predicted"/>
<evidence type="ECO:0000313" key="1">
    <source>
        <dbReference type="EMBL" id="GJE65767.1"/>
    </source>
</evidence>
<dbReference type="EMBL" id="BPRC01000010">
    <property type="protein sequence ID" value="GJE65767.1"/>
    <property type="molecule type" value="Genomic_DNA"/>
</dbReference>
<dbReference type="Proteomes" id="UP001055039">
    <property type="component" value="Unassembled WGS sequence"/>
</dbReference>